<dbReference type="InterPro" id="IPR022735">
    <property type="entry name" value="bMERB_dom"/>
</dbReference>
<feature type="compositionally biased region" description="Basic and acidic residues" evidence="1">
    <location>
        <begin position="243"/>
        <end position="254"/>
    </location>
</feature>
<dbReference type="Pfam" id="PF12130">
    <property type="entry name" value="bMERB_dom"/>
    <property type="match status" value="1"/>
</dbReference>
<dbReference type="STRING" id="6211.A0A068XWC4"/>
<sequence length="726" mass="80223">MSLWKRIQRIGMKAAKFQFTVSLEELSIRFEKEYRPNGVIIVFTRRGRRCTSQPIALQNSSSEDSSLSYTWTVPDNLEVVTTLYRNEKDISFEDKEWTFQIEDVCMSVAEFKEAAPSATTRRRVLATRSLNLAEFASALPTQNNLKVKLRAASKKVSSATLLFTLHGLMLRSGEATDEDMISVASSMSLTYAPPSAYGSRWSNESPIPESETFYNDVASISNRLKALEHCPDLHEVDEEAAEAEAKKEAAKKMDVGQTEGTRNSQADIDGPGYSSTLSTSQLENQAKVTSQTGQDLLAWCQEVTATYPGVKVKDLTICFRSGLALCAIIHHFQPQAIGNFELVRAMTPTERVRLAFDAASRFGVARVFVNPCEVVRGRGGAPDRLSMMTYLHQLRTCLIAAAATALKEEEGEEKEKVSSASSLDGAADHQQNESEVDKNSVNKSTTKAKKKKQVNSGGSSASERYEQLLTKARTLLTELKSSDKNDSLGATTTTATTDDHAVESPSLATSKHELDGAPPTTGNVKARKLKLSNLKLFSDGLETHLSFNASHSKSPKPSTPSNISAEAAAVAAEQETLDREAPDLERRLRAVMGSGTPEEEILMRRWFQLISRRNALVHRSYQLSIMEKESDLERTTVLLNAELRELMEKDDSQKTAEDRAREELLLREVVEVVNERNEIVQELDYQEQALVNEVELGLQTDAITQQTFRAISGGGDAGMIQSCIIQ</sequence>
<feature type="region of interest" description="Disordered" evidence="1">
    <location>
        <begin position="237"/>
        <end position="274"/>
    </location>
</feature>
<dbReference type="Proteomes" id="UP000017246">
    <property type="component" value="Unassembled WGS sequence"/>
</dbReference>
<dbReference type="PANTHER" id="PTHR23167">
    <property type="entry name" value="CALPONIN HOMOLOGY DOMAIN-CONTAINING PROTEIN DDB_G0272472-RELATED"/>
    <property type="match status" value="1"/>
</dbReference>
<dbReference type="PANTHER" id="PTHR23167:SF46">
    <property type="entry name" value="EPS15 HOMOLOGY DOMAIN CONTAINING PROTEIN-BINDING PROTEIN 1, ISOFORM F"/>
    <property type="match status" value="1"/>
</dbReference>
<dbReference type="PROSITE" id="PS51848">
    <property type="entry name" value="BMERB"/>
    <property type="match status" value="1"/>
</dbReference>
<dbReference type="AlphaFoldDB" id="A0A068XWC4"/>
<keyword evidence="6" id="KW-1185">Reference proteome</keyword>
<evidence type="ECO:0000256" key="1">
    <source>
        <dbReference type="SAM" id="MobiDB-lite"/>
    </source>
</evidence>
<evidence type="ECO:0000259" key="2">
    <source>
        <dbReference type="PROSITE" id="PS50021"/>
    </source>
</evidence>
<dbReference type="OMA" id="RYEAKEW"/>
<dbReference type="Pfam" id="PF00307">
    <property type="entry name" value="CH"/>
    <property type="match status" value="1"/>
</dbReference>
<dbReference type="PROSITE" id="PS51840">
    <property type="entry name" value="C2_NT"/>
    <property type="match status" value="1"/>
</dbReference>
<feature type="domain" description="C2 NT-type" evidence="3">
    <location>
        <begin position="7"/>
        <end position="169"/>
    </location>
</feature>
<organism evidence="5 6">
    <name type="scientific">Echinococcus multilocularis</name>
    <name type="common">Fox tapeworm</name>
    <dbReference type="NCBI Taxonomy" id="6211"/>
    <lineage>
        <taxon>Eukaryota</taxon>
        <taxon>Metazoa</taxon>
        <taxon>Spiralia</taxon>
        <taxon>Lophotrochozoa</taxon>
        <taxon>Platyhelminthes</taxon>
        <taxon>Cestoda</taxon>
        <taxon>Eucestoda</taxon>
        <taxon>Cyclophyllidea</taxon>
        <taxon>Taeniidae</taxon>
        <taxon>Echinococcus</taxon>
    </lineage>
</organism>
<feature type="region of interest" description="Disordered" evidence="1">
    <location>
        <begin position="410"/>
        <end position="464"/>
    </location>
</feature>
<dbReference type="EMBL" id="LN902847">
    <property type="protein sequence ID" value="CDS36673.1"/>
    <property type="molecule type" value="Genomic_DNA"/>
</dbReference>
<feature type="compositionally biased region" description="Basic and acidic residues" evidence="1">
    <location>
        <begin position="426"/>
        <end position="440"/>
    </location>
</feature>
<dbReference type="OrthoDB" id="5972258at2759"/>
<reference evidence="5" key="2">
    <citation type="submission" date="2015-11" db="EMBL/GenBank/DDBJ databases">
        <authorList>
            <person name="Zhang Y."/>
            <person name="Guo Z."/>
        </authorList>
    </citation>
    <scope>NUCLEOTIDE SEQUENCE</scope>
</reference>
<evidence type="ECO:0000313" key="6">
    <source>
        <dbReference type="Proteomes" id="UP000017246"/>
    </source>
</evidence>
<dbReference type="SMART" id="SM01203">
    <property type="entry name" value="DUF3585"/>
    <property type="match status" value="1"/>
</dbReference>
<accession>A0A068XWC4</accession>
<dbReference type="eggNOG" id="KOG0035">
    <property type="taxonomic scope" value="Eukaryota"/>
</dbReference>
<dbReference type="InterPro" id="IPR050540">
    <property type="entry name" value="F-actin_Monoox_Mical"/>
</dbReference>
<evidence type="ECO:0000259" key="4">
    <source>
        <dbReference type="PROSITE" id="PS51848"/>
    </source>
</evidence>
<dbReference type="InterPro" id="IPR001715">
    <property type="entry name" value="CH_dom"/>
</dbReference>
<evidence type="ECO:0000259" key="3">
    <source>
        <dbReference type="PROSITE" id="PS51840"/>
    </source>
</evidence>
<feature type="region of interest" description="Disordered" evidence="1">
    <location>
        <begin position="483"/>
        <end position="523"/>
    </location>
</feature>
<name>A0A068XWC4_ECHMU</name>
<protein>
    <submittedName>
        <fullName evidence="5">Calponin EH domain binding protein 1</fullName>
    </submittedName>
</protein>
<dbReference type="SMART" id="SM00033">
    <property type="entry name" value="CH"/>
    <property type="match status" value="1"/>
</dbReference>
<dbReference type="InterPro" id="IPR019448">
    <property type="entry name" value="NT-C2"/>
</dbReference>
<feature type="domain" description="Calponin-homology (CH)" evidence="2">
    <location>
        <begin position="290"/>
        <end position="399"/>
    </location>
</feature>
<reference evidence="5" key="1">
    <citation type="journal article" date="2013" name="Nature">
        <title>The genomes of four tapeworm species reveal adaptations to parasitism.</title>
        <authorList>
            <person name="Tsai I.J."/>
            <person name="Zarowiecki M."/>
            <person name="Holroyd N."/>
            <person name="Garciarrubio A."/>
            <person name="Sanchez-Flores A."/>
            <person name="Brooks K.L."/>
            <person name="Tracey A."/>
            <person name="Bobes R.J."/>
            <person name="Fragoso G."/>
            <person name="Sciutto E."/>
            <person name="Aslett M."/>
            <person name="Beasley H."/>
            <person name="Bennett H.M."/>
            <person name="Cai J."/>
            <person name="Camicia F."/>
            <person name="Clark R."/>
            <person name="Cucher M."/>
            <person name="De Silva N."/>
            <person name="Day T.A."/>
            <person name="Deplazes P."/>
            <person name="Estrada K."/>
            <person name="Fernandez C."/>
            <person name="Holland P.W."/>
            <person name="Hou J."/>
            <person name="Hu S."/>
            <person name="Huckvale T."/>
            <person name="Hung S.S."/>
            <person name="Kamenetzky L."/>
            <person name="Keane J.A."/>
            <person name="Kiss F."/>
            <person name="Koziol U."/>
            <person name="Lambert O."/>
            <person name="Liu K."/>
            <person name="Luo X."/>
            <person name="Luo Y."/>
            <person name="Macchiaroli N."/>
            <person name="Nichol S."/>
            <person name="Paps J."/>
            <person name="Parkinson J."/>
            <person name="Pouchkina-Stantcheva N."/>
            <person name="Riddiford N."/>
            <person name="Rosenzvit M."/>
            <person name="Salinas G."/>
            <person name="Wasmuth J.D."/>
            <person name="Zamanian M."/>
            <person name="Zheng Y."/>
            <person name="Cai X."/>
            <person name="Soberon X."/>
            <person name="Olson P.D."/>
            <person name="Laclette J.P."/>
            <person name="Brehm K."/>
            <person name="Berriman M."/>
            <person name="Garciarrubio A."/>
            <person name="Bobes R.J."/>
            <person name="Fragoso G."/>
            <person name="Sanchez-Flores A."/>
            <person name="Estrada K."/>
            <person name="Cevallos M.A."/>
            <person name="Morett E."/>
            <person name="Gonzalez V."/>
            <person name="Portillo T."/>
            <person name="Ochoa-Leyva A."/>
            <person name="Jose M.V."/>
            <person name="Sciutto E."/>
            <person name="Landa A."/>
            <person name="Jimenez L."/>
            <person name="Valdes V."/>
            <person name="Carrero J.C."/>
            <person name="Larralde C."/>
            <person name="Morales-Montor J."/>
            <person name="Limon-Lason J."/>
            <person name="Soberon X."/>
            <person name="Laclette J.P."/>
        </authorList>
    </citation>
    <scope>NUCLEOTIDE SEQUENCE [LARGE SCALE GENOMIC DNA]</scope>
</reference>
<gene>
    <name evidence="5" type="ORF">EmuJ_000380900</name>
</gene>
<dbReference type="Pfam" id="PF10358">
    <property type="entry name" value="NT-C2"/>
    <property type="match status" value="1"/>
</dbReference>
<dbReference type="InterPro" id="IPR036872">
    <property type="entry name" value="CH_dom_sf"/>
</dbReference>
<evidence type="ECO:0000313" key="5">
    <source>
        <dbReference type="EMBL" id="CDS36673.1"/>
    </source>
</evidence>
<feature type="domain" description="BMERB" evidence="4">
    <location>
        <begin position="547"/>
        <end position="699"/>
    </location>
</feature>
<proteinExistence type="predicted"/>
<dbReference type="SUPFAM" id="SSF47576">
    <property type="entry name" value="Calponin-homology domain, CH-domain"/>
    <property type="match status" value="1"/>
</dbReference>
<dbReference type="Gene3D" id="1.10.418.10">
    <property type="entry name" value="Calponin-like domain"/>
    <property type="match status" value="1"/>
</dbReference>
<dbReference type="PROSITE" id="PS50021">
    <property type="entry name" value="CH"/>
    <property type="match status" value="1"/>
</dbReference>